<dbReference type="EMBL" id="JADNRY010000031">
    <property type="protein sequence ID" value="KAF9071542.1"/>
    <property type="molecule type" value="Genomic_DNA"/>
</dbReference>
<keyword evidence="3" id="KW-0235">DNA replication</keyword>
<feature type="compositionally biased region" description="Basic residues" evidence="5">
    <location>
        <begin position="315"/>
        <end position="330"/>
    </location>
</feature>
<feature type="region of interest" description="Disordered" evidence="5">
    <location>
        <begin position="228"/>
        <end position="419"/>
    </location>
</feature>
<feature type="region of interest" description="Disordered" evidence="5">
    <location>
        <begin position="69"/>
        <end position="92"/>
    </location>
</feature>
<accession>A0A9P5PYQ1</accession>
<reference evidence="6" key="1">
    <citation type="submission" date="2020-11" db="EMBL/GenBank/DDBJ databases">
        <authorList>
            <consortium name="DOE Joint Genome Institute"/>
            <person name="Ahrendt S."/>
            <person name="Riley R."/>
            <person name="Andreopoulos W."/>
            <person name="Labutti K."/>
            <person name="Pangilinan J."/>
            <person name="Ruiz-Duenas F.J."/>
            <person name="Barrasa J.M."/>
            <person name="Sanchez-Garcia M."/>
            <person name="Camarero S."/>
            <person name="Miyauchi S."/>
            <person name="Serrano A."/>
            <person name="Linde D."/>
            <person name="Babiker R."/>
            <person name="Drula E."/>
            <person name="Ayuso-Fernandez I."/>
            <person name="Pacheco R."/>
            <person name="Padilla G."/>
            <person name="Ferreira P."/>
            <person name="Barriuso J."/>
            <person name="Kellner H."/>
            <person name="Castanera R."/>
            <person name="Alfaro M."/>
            <person name="Ramirez L."/>
            <person name="Pisabarro A.G."/>
            <person name="Kuo A."/>
            <person name="Tritt A."/>
            <person name="Lipzen A."/>
            <person name="He G."/>
            <person name="Yan M."/>
            <person name="Ng V."/>
            <person name="Cullen D."/>
            <person name="Martin F."/>
            <person name="Rosso M.-N."/>
            <person name="Henrissat B."/>
            <person name="Hibbett D."/>
            <person name="Martinez A.T."/>
            <person name="Grigoriev I.V."/>
        </authorList>
    </citation>
    <scope>NUCLEOTIDE SEQUENCE</scope>
    <source>
        <strain evidence="6">AH 40177</strain>
    </source>
</reference>
<organism evidence="6 7">
    <name type="scientific">Rhodocollybia butyracea</name>
    <dbReference type="NCBI Taxonomy" id="206335"/>
    <lineage>
        <taxon>Eukaryota</taxon>
        <taxon>Fungi</taxon>
        <taxon>Dikarya</taxon>
        <taxon>Basidiomycota</taxon>
        <taxon>Agaricomycotina</taxon>
        <taxon>Agaricomycetes</taxon>
        <taxon>Agaricomycetidae</taxon>
        <taxon>Agaricales</taxon>
        <taxon>Marasmiineae</taxon>
        <taxon>Omphalotaceae</taxon>
        <taxon>Rhodocollybia</taxon>
    </lineage>
</organism>
<proteinExistence type="predicted"/>
<dbReference type="GO" id="GO:0006271">
    <property type="term" value="P:DNA strand elongation involved in DNA replication"/>
    <property type="evidence" value="ECO:0007669"/>
    <property type="project" value="TreeGrafter"/>
</dbReference>
<comment type="caution">
    <text evidence="6">The sequence shown here is derived from an EMBL/GenBank/DDBJ whole genome shotgun (WGS) entry which is preliminary data.</text>
</comment>
<evidence type="ECO:0000256" key="3">
    <source>
        <dbReference type="ARBA" id="ARBA00022705"/>
    </source>
</evidence>
<dbReference type="InterPro" id="IPR019038">
    <property type="entry name" value="POLD3"/>
</dbReference>
<dbReference type="InterPro" id="IPR041913">
    <property type="entry name" value="POLD3_sf"/>
</dbReference>
<evidence type="ECO:0000313" key="7">
    <source>
        <dbReference type="Proteomes" id="UP000772434"/>
    </source>
</evidence>
<dbReference type="Proteomes" id="UP000772434">
    <property type="component" value="Unassembled WGS sequence"/>
</dbReference>
<protein>
    <recommendedName>
        <fullName evidence="2">DNA polymerase delta subunit 3</fullName>
    </recommendedName>
</protein>
<dbReference type="PANTHER" id="PTHR17598:SF13">
    <property type="entry name" value="DNA POLYMERASE DELTA SUBUNIT 3"/>
    <property type="match status" value="1"/>
</dbReference>
<feature type="compositionally biased region" description="Low complexity" evidence="5">
    <location>
        <begin position="393"/>
        <end position="405"/>
    </location>
</feature>
<evidence type="ECO:0000313" key="6">
    <source>
        <dbReference type="EMBL" id="KAF9071542.1"/>
    </source>
</evidence>
<sequence length="419" mass="44755">MSSQNIEDFLTKQVLIDGHIVTYRSLSRQFSLHVNAAKNALAAFYVKSRSESKLVATYLVSGEVELDPQASDNMDIDDEGAPKDPEYEDDGAEEVQATEVVLVGEKDLEHTKSKFSTVFMVHVYSLSPAPIRDIGLICGPNEDVRKIDTQKGSEIAAKVGKIVGGDVKEVKGKYIPPPPAATTSGSSSTTKASSNVSSAIKRTGSTANITSDSKPKAIGLAGFFAKAGDTKGKKDATKGKEPKKPVKETAAKAKPASKDSEMEDNSSKASSKVKVKDSDTEGKSTAKTTSKRKQQESLSESDNEMSKPTTTTSKLKAKPPIRKGGTKRKSNVLLSESEDEEEPQKPPSGAESKGIVKKGQVVTNSEEESAPKASRAKDKGKGKQVVKEEDADVLAMMDVDDSMSSYERLASSTDQPTSI</sequence>
<gene>
    <name evidence="6" type="ORF">BDP27DRAFT_1262500</name>
</gene>
<feature type="compositionally biased region" description="Low complexity" evidence="5">
    <location>
        <begin position="181"/>
        <end position="199"/>
    </location>
</feature>
<dbReference type="PANTHER" id="PTHR17598">
    <property type="entry name" value="DNA POLYMERASE DELTA SUBUNIT 3"/>
    <property type="match status" value="1"/>
</dbReference>
<feature type="compositionally biased region" description="Basic and acidic residues" evidence="5">
    <location>
        <begin position="375"/>
        <end position="388"/>
    </location>
</feature>
<feature type="region of interest" description="Disordered" evidence="5">
    <location>
        <begin position="169"/>
        <end position="200"/>
    </location>
</feature>
<evidence type="ECO:0000256" key="2">
    <source>
        <dbReference type="ARBA" id="ARBA00017589"/>
    </source>
</evidence>
<dbReference type="Gene3D" id="3.90.1030.20">
    <property type="entry name" value="DNA polymerase delta, p66 (Cdc27) subunit, wHTH domain"/>
    <property type="match status" value="1"/>
</dbReference>
<dbReference type="GO" id="GO:0003887">
    <property type="term" value="F:DNA-directed DNA polymerase activity"/>
    <property type="evidence" value="ECO:0007669"/>
    <property type="project" value="TreeGrafter"/>
</dbReference>
<evidence type="ECO:0000256" key="5">
    <source>
        <dbReference type="SAM" id="MobiDB-lite"/>
    </source>
</evidence>
<feature type="compositionally biased region" description="Basic and acidic residues" evidence="5">
    <location>
        <begin position="228"/>
        <end position="260"/>
    </location>
</feature>
<dbReference type="AlphaFoldDB" id="A0A9P5PYQ1"/>
<dbReference type="GO" id="GO:0043625">
    <property type="term" value="C:delta DNA polymerase complex"/>
    <property type="evidence" value="ECO:0007669"/>
    <property type="project" value="InterPro"/>
</dbReference>
<feature type="compositionally biased region" description="Basic and acidic residues" evidence="5">
    <location>
        <begin position="274"/>
        <end position="284"/>
    </location>
</feature>
<keyword evidence="7" id="KW-1185">Reference proteome</keyword>
<evidence type="ECO:0000256" key="1">
    <source>
        <dbReference type="ARBA" id="ARBA00004123"/>
    </source>
</evidence>
<dbReference type="GO" id="GO:0006297">
    <property type="term" value="P:nucleotide-excision repair, DNA gap filling"/>
    <property type="evidence" value="ECO:0007669"/>
    <property type="project" value="TreeGrafter"/>
</dbReference>
<dbReference type="OrthoDB" id="514823at2759"/>
<dbReference type="GO" id="GO:1904161">
    <property type="term" value="P:DNA synthesis involved in UV-damage excision repair"/>
    <property type="evidence" value="ECO:0007669"/>
    <property type="project" value="TreeGrafter"/>
</dbReference>
<comment type="subcellular location">
    <subcellularLocation>
        <location evidence="1">Nucleus</location>
    </subcellularLocation>
</comment>
<keyword evidence="4" id="KW-0539">Nucleus</keyword>
<name>A0A9P5PYQ1_9AGAR</name>
<dbReference type="Pfam" id="PF09507">
    <property type="entry name" value="CDC27"/>
    <property type="match status" value="1"/>
</dbReference>
<evidence type="ECO:0000256" key="4">
    <source>
        <dbReference type="ARBA" id="ARBA00023242"/>
    </source>
</evidence>
<feature type="compositionally biased region" description="Polar residues" evidence="5">
    <location>
        <begin position="410"/>
        <end position="419"/>
    </location>
</feature>
<feature type="compositionally biased region" description="Polar residues" evidence="5">
    <location>
        <begin position="296"/>
        <end position="314"/>
    </location>
</feature>